<dbReference type="HAMAP" id="MF_00814">
    <property type="entry name" value="NAC_arch"/>
    <property type="match status" value="1"/>
</dbReference>
<keyword evidence="9" id="KW-1185">Reference proteome</keyword>
<keyword evidence="2 4" id="KW-0694">RNA-binding</keyword>
<dbReference type="CDD" id="cd14359">
    <property type="entry name" value="UBA_AeNAC"/>
    <property type="match status" value="1"/>
</dbReference>
<dbReference type="Gene3D" id="1.10.8.10">
    <property type="entry name" value="DNA helicase RuvA subunit, C-terminal domain"/>
    <property type="match status" value="1"/>
</dbReference>
<organism evidence="8 9">
    <name type="scientific">Palaeococcus pacificus DY20341</name>
    <dbReference type="NCBI Taxonomy" id="1343739"/>
    <lineage>
        <taxon>Archaea</taxon>
        <taxon>Methanobacteriati</taxon>
        <taxon>Methanobacteriota</taxon>
        <taxon>Thermococci</taxon>
        <taxon>Thermococcales</taxon>
        <taxon>Thermococcaceae</taxon>
        <taxon>Palaeococcus</taxon>
    </lineage>
</organism>
<dbReference type="Pfam" id="PF19026">
    <property type="entry name" value="UBA_HYPK"/>
    <property type="match status" value="1"/>
</dbReference>
<dbReference type="InterPro" id="IPR009060">
    <property type="entry name" value="UBA-like_sf"/>
</dbReference>
<evidence type="ECO:0000256" key="5">
    <source>
        <dbReference type="NCBIfam" id="TIGR00264"/>
    </source>
</evidence>
<dbReference type="HOGENOM" id="CLU_146475_0_0_2"/>
<dbReference type="InterPro" id="IPR005231">
    <property type="entry name" value="NAC_arc"/>
</dbReference>
<evidence type="ECO:0000313" key="8">
    <source>
        <dbReference type="EMBL" id="AIF69270.1"/>
    </source>
</evidence>
<dbReference type="STRING" id="1343739.PAP_04280"/>
<evidence type="ECO:0000256" key="1">
    <source>
        <dbReference type="ARBA" id="ARBA00022448"/>
    </source>
</evidence>
<dbReference type="SMART" id="SM01407">
    <property type="entry name" value="NAC"/>
    <property type="match status" value="1"/>
</dbReference>
<dbReference type="InterPro" id="IPR038187">
    <property type="entry name" value="NAC_A/B_dom_sf"/>
</dbReference>
<evidence type="ECO:0000256" key="4">
    <source>
        <dbReference type="HAMAP-Rule" id="MF_00814"/>
    </source>
</evidence>
<dbReference type="GO" id="GO:0003723">
    <property type="term" value="F:RNA binding"/>
    <property type="evidence" value="ECO:0007669"/>
    <property type="project" value="UniProtKB-UniRule"/>
</dbReference>
<evidence type="ECO:0000256" key="3">
    <source>
        <dbReference type="ARBA" id="ARBA00022927"/>
    </source>
</evidence>
<dbReference type="KEGG" id="ppac:PAP_04280"/>
<evidence type="ECO:0000313" key="9">
    <source>
        <dbReference type="Proteomes" id="UP000027981"/>
    </source>
</evidence>
<accession>A0A075LRA6</accession>
<sequence>MMPMKGMNPKQMQRMMKQLGIKMEELEGVEEVIIRMKNKEIVIKEPSVTVITAMGEKSYQIVGKEEVKELLNISEEDIKLVMEQTGADYEAAKKALEETKGDLAEAIIKLQGA</sequence>
<dbReference type="AlphaFoldDB" id="A0A075LRA6"/>
<keyword evidence="3 4" id="KW-0653">Protein transport</keyword>
<comment type="function">
    <text evidence="4">Contacts the emerging nascent chain on the ribosome.</text>
</comment>
<comment type="similarity">
    <text evidence="4">Belongs to the NAC-alpha family.</text>
</comment>
<protein>
    <recommendedName>
        <fullName evidence="4 5">Nascent polypeptide-associated complex protein</fullName>
    </recommendedName>
</protein>
<evidence type="ECO:0000256" key="6">
    <source>
        <dbReference type="SAM" id="Coils"/>
    </source>
</evidence>
<dbReference type="GO" id="GO:0015031">
    <property type="term" value="P:protein transport"/>
    <property type="evidence" value="ECO:0007669"/>
    <property type="project" value="UniProtKB-UniRule"/>
</dbReference>
<dbReference type="EMBL" id="CP006019">
    <property type="protein sequence ID" value="AIF69270.1"/>
    <property type="molecule type" value="Genomic_DNA"/>
</dbReference>
<feature type="domain" description="NAC-A/B" evidence="7">
    <location>
        <begin position="6"/>
        <end position="74"/>
    </location>
</feature>
<gene>
    <name evidence="4 8" type="primary">nac</name>
    <name evidence="8" type="ORF">PAP_04280</name>
</gene>
<dbReference type="Gene3D" id="2.20.70.30">
    <property type="entry name" value="Nascent polypeptide-associated complex domain"/>
    <property type="match status" value="1"/>
</dbReference>
<dbReference type="NCBIfam" id="TIGR00264">
    <property type="entry name" value="archaeal-type nascent polypeptide-associated complex protein"/>
    <property type="match status" value="1"/>
</dbReference>
<proteinExistence type="inferred from homology"/>
<dbReference type="InterPro" id="IPR002715">
    <property type="entry name" value="Nas_poly-pep-assoc_cplx_dom"/>
</dbReference>
<dbReference type="Pfam" id="PF01849">
    <property type="entry name" value="NAC"/>
    <property type="match status" value="1"/>
</dbReference>
<dbReference type="SUPFAM" id="SSF46934">
    <property type="entry name" value="UBA-like"/>
    <property type="match status" value="1"/>
</dbReference>
<keyword evidence="1 4" id="KW-0813">Transport</keyword>
<dbReference type="Proteomes" id="UP000027981">
    <property type="component" value="Chromosome"/>
</dbReference>
<keyword evidence="6" id="KW-0175">Coiled coil</keyword>
<reference evidence="8 9" key="2">
    <citation type="journal article" date="2015" name="Genome Announc.">
        <title>Complete Genome Sequence of Hyperthermophilic Piezophilic Archaeon Palaeococcus pacificus DY20341T, Isolated from Deep-Sea Hydrothermal Sediments.</title>
        <authorList>
            <person name="Zeng X."/>
            <person name="Jebbar M."/>
            <person name="Shao Z."/>
        </authorList>
    </citation>
    <scope>NUCLEOTIDE SEQUENCE [LARGE SCALE GENOMIC DNA]</scope>
    <source>
        <strain evidence="8 9">DY20341</strain>
    </source>
</reference>
<dbReference type="PROSITE" id="PS51151">
    <property type="entry name" value="NAC_AB"/>
    <property type="match status" value="1"/>
</dbReference>
<evidence type="ECO:0000259" key="7">
    <source>
        <dbReference type="PROSITE" id="PS51151"/>
    </source>
</evidence>
<comment type="subunit">
    <text evidence="4">Homodimer. Interacts with the ribosome. Binds ribosomal RNA.</text>
</comment>
<reference evidence="9" key="1">
    <citation type="submission" date="2013-06" db="EMBL/GenBank/DDBJ databases">
        <title>Complete Genome Sequence of Hyperthermophilic Palaeococcus pacificus DY20341T, Isolated from a Deep-Sea Hydrothermal Sediments.</title>
        <authorList>
            <person name="Zeng X."/>
            <person name="Shao Z."/>
        </authorList>
    </citation>
    <scope>NUCLEOTIDE SEQUENCE [LARGE SCALE GENOMIC DNA]</scope>
    <source>
        <strain evidence="9">DY20341</strain>
    </source>
</reference>
<name>A0A075LRA6_9EURY</name>
<evidence type="ECO:0000256" key="2">
    <source>
        <dbReference type="ARBA" id="ARBA00022884"/>
    </source>
</evidence>
<dbReference type="eggNOG" id="arCOG04061">
    <property type="taxonomic scope" value="Archaea"/>
</dbReference>
<feature type="coiled-coil region" evidence="6">
    <location>
        <begin position="64"/>
        <end position="109"/>
    </location>
</feature>
<dbReference type="InterPro" id="IPR044034">
    <property type="entry name" value="NAC-like_UBA"/>
</dbReference>